<evidence type="ECO:0000313" key="8">
    <source>
        <dbReference type="Proteomes" id="UP001176940"/>
    </source>
</evidence>
<evidence type="ECO:0000313" key="7">
    <source>
        <dbReference type="EMBL" id="CAJ0940665.1"/>
    </source>
</evidence>
<evidence type="ECO:0000256" key="6">
    <source>
        <dbReference type="SAM" id="SignalP"/>
    </source>
</evidence>
<dbReference type="Gene3D" id="2.40.128.30">
    <property type="entry name" value="Avidin-like"/>
    <property type="match status" value="1"/>
</dbReference>
<name>A0ABN9LFV4_9NEOB</name>
<protein>
    <recommendedName>
        <fullName evidence="9">Avidin</fullName>
    </recommendedName>
</protein>
<keyword evidence="4 6" id="KW-0732">Signal</keyword>
<dbReference type="EMBL" id="CAUEEQ010017737">
    <property type="protein sequence ID" value="CAJ0940665.1"/>
    <property type="molecule type" value="Genomic_DNA"/>
</dbReference>
<dbReference type="InterPro" id="IPR051764">
    <property type="entry name" value="Avidin/Streptavidin-rel"/>
</dbReference>
<keyword evidence="3" id="KW-0964">Secreted</keyword>
<gene>
    <name evidence="7" type="ORF">RIMI_LOCUS8802810</name>
</gene>
<dbReference type="PROSITE" id="PS51326">
    <property type="entry name" value="AVIDIN_2"/>
    <property type="match status" value="1"/>
</dbReference>
<organism evidence="7 8">
    <name type="scientific">Ranitomeya imitator</name>
    <name type="common">mimic poison frog</name>
    <dbReference type="NCBI Taxonomy" id="111125"/>
    <lineage>
        <taxon>Eukaryota</taxon>
        <taxon>Metazoa</taxon>
        <taxon>Chordata</taxon>
        <taxon>Craniata</taxon>
        <taxon>Vertebrata</taxon>
        <taxon>Euteleostomi</taxon>
        <taxon>Amphibia</taxon>
        <taxon>Batrachia</taxon>
        <taxon>Anura</taxon>
        <taxon>Neobatrachia</taxon>
        <taxon>Hyloidea</taxon>
        <taxon>Dendrobatidae</taxon>
        <taxon>Dendrobatinae</taxon>
        <taxon>Ranitomeya</taxon>
    </lineage>
</organism>
<evidence type="ECO:0000256" key="3">
    <source>
        <dbReference type="ARBA" id="ARBA00022525"/>
    </source>
</evidence>
<evidence type="ECO:0000256" key="5">
    <source>
        <dbReference type="ARBA" id="ARBA00023267"/>
    </source>
</evidence>
<comment type="similarity">
    <text evidence="2">Belongs to the avidin/streptavidin family.</text>
</comment>
<dbReference type="SUPFAM" id="SSF50876">
    <property type="entry name" value="Avidin/streptavidin"/>
    <property type="match status" value="1"/>
</dbReference>
<dbReference type="PANTHER" id="PTHR34399:SF4">
    <property type="entry name" value="AVD PROTEIN"/>
    <property type="match status" value="1"/>
</dbReference>
<comment type="caution">
    <text evidence="7">The sequence shown here is derived from an EMBL/GenBank/DDBJ whole genome shotgun (WGS) entry which is preliminary data.</text>
</comment>
<sequence>MEQILALVGLLSCLMMSTAVESAKCNLEGQWKNDLGSNMTISSVDSNGQFAGTYLTAVSVTNKTIVKSPLIGFQQEKDSPTFGFTVKWKFSDSITVFAGQCFISETGQPILQAIWLLRSESDDIKDNWKQTR</sequence>
<evidence type="ECO:0000256" key="2">
    <source>
        <dbReference type="ARBA" id="ARBA00006297"/>
    </source>
</evidence>
<dbReference type="InterPro" id="IPR005468">
    <property type="entry name" value="Avidin/str"/>
</dbReference>
<evidence type="ECO:0008006" key="9">
    <source>
        <dbReference type="Google" id="ProtNLM"/>
    </source>
</evidence>
<dbReference type="PRINTS" id="PR00709">
    <property type="entry name" value="AVIDIN"/>
</dbReference>
<keyword evidence="5" id="KW-0092">Biotin</keyword>
<dbReference type="Proteomes" id="UP001176940">
    <property type="component" value="Unassembled WGS sequence"/>
</dbReference>
<comment type="subcellular location">
    <subcellularLocation>
        <location evidence="1">Secreted</location>
    </subcellularLocation>
</comment>
<dbReference type="InterPro" id="IPR005469">
    <property type="entry name" value="Avidin"/>
</dbReference>
<feature type="chain" id="PRO_5047476082" description="Avidin" evidence="6">
    <location>
        <begin position="23"/>
        <end position="132"/>
    </location>
</feature>
<feature type="signal peptide" evidence="6">
    <location>
        <begin position="1"/>
        <end position="22"/>
    </location>
</feature>
<evidence type="ECO:0000256" key="4">
    <source>
        <dbReference type="ARBA" id="ARBA00022729"/>
    </source>
</evidence>
<accession>A0ABN9LFV4</accession>
<reference evidence="7" key="1">
    <citation type="submission" date="2023-07" db="EMBL/GenBank/DDBJ databases">
        <authorList>
            <person name="Stuckert A."/>
        </authorList>
    </citation>
    <scope>NUCLEOTIDE SEQUENCE</scope>
</reference>
<dbReference type="Pfam" id="PF01382">
    <property type="entry name" value="Avidin"/>
    <property type="match status" value="1"/>
</dbReference>
<evidence type="ECO:0000256" key="1">
    <source>
        <dbReference type="ARBA" id="ARBA00004613"/>
    </source>
</evidence>
<proteinExistence type="inferred from homology"/>
<keyword evidence="8" id="KW-1185">Reference proteome</keyword>
<dbReference type="InterPro" id="IPR036896">
    <property type="entry name" value="Avidin-like_sf"/>
</dbReference>
<dbReference type="PANTHER" id="PTHR34399">
    <property type="entry name" value="AVIDIN-RELATED"/>
    <property type="match status" value="1"/>
</dbReference>